<comment type="caution">
    <text evidence="1">The sequence shown here is derived from an EMBL/GenBank/DDBJ whole genome shotgun (WGS) entry which is preliminary data.</text>
</comment>
<organism evidence="1 2">
    <name type="scientific">Mycena pura</name>
    <dbReference type="NCBI Taxonomy" id="153505"/>
    <lineage>
        <taxon>Eukaryota</taxon>
        <taxon>Fungi</taxon>
        <taxon>Dikarya</taxon>
        <taxon>Basidiomycota</taxon>
        <taxon>Agaricomycotina</taxon>
        <taxon>Agaricomycetes</taxon>
        <taxon>Agaricomycetidae</taxon>
        <taxon>Agaricales</taxon>
        <taxon>Marasmiineae</taxon>
        <taxon>Mycenaceae</taxon>
        <taxon>Mycena</taxon>
    </lineage>
</organism>
<dbReference type="AlphaFoldDB" id="A0AAD6V3F7"/>
<accession>A0AAD6V3F7</accession>
<protein>
    <submittedName>
        <fullName evidence="1">Uncharacterized protein</fullName>
    </submittedName>
</protein>
<name>A0AAD6V3F7_9AGAR</name>
<reference evidence="1" key="1">
    <citation type="submission" date="2023-03" db="EMBL/GenBank/DDBJ databases">
        <title>Massive genome expansion in bonnet fungi (Mycena s.s.) driven by repeated elements and novel gene families across ecological guilds.</title>
        <authorList>
            <consortium name="Lawrence Berkeley National Laboratory"/>
            <person name="Harder C.B."/>
            <person name="Miyauchi S."/>
            <person name="Viragh M."/>
            <person name="Kuo A."/>
            <person name="Thoen E."/>
            <person name="Andreopoulos B."/>
            <person name="Lu D."/>
            <person name="Skrede I."/>
            <person name="Drula E."/>
            <person name="Henrissat B."/>
            <person name="Morin E."/>
            <person name="Kohler A."/>
            <person name="Barry K."/>
            <person name="LaButti K."/>
            <person name="Morin E."/>
            <person name="Salamov A."/>
            <person name="Lipzen A."/>
            <person name="Mereny Z."/>
            <person name="Hegedus B."/>
            <person name="Baldrian P."/>
            <person name="Stursova M."/>
            <person name="Weitz H."/>
            <person name="Taylor A."/>
            <person name="Grigoriev I.V."/>
            <person name="Nagy L.G."/>
            <person name="Martin F."/>
            <person name="Kauserud H."/>
        </authorList>
    </citation>
    <scope>NUCLEOTIDE SEQUENCE</scope>
    <source>
        <strain evidence="1">9144</strain>
    </source>
</reference>
<sequence length="102" mass="12091">LKGCERHFKEQISRVSKISRIIPPHQRVIFENRVHELLHCKTSEEFQQKAAALMDDFELIGPWLSWWLRPEHASMLFRTELMMDLDPFFTLPATTNAEEAMH</sequence>
<evidence type="ECO:0000313" key="1">
    <source>
        <dbReference type="EMBL" id="KAJ7201820.1"/>
    </source>
</evidence>
<feature type="non-terminal residue" evidence="1">
    <location>
        <position position="102"/>
    </location>
</feature>
<keyword evidence="2" id="KW-1185">Reference proteome</keyword>
<proteinExistence type="predicted"/>
<gene>
    <name evidence="1" type="ORF">GGX14DRAFT_306826</name>
</gene>
<dbReference type="EMBL" id="JARJCW010000057">
    <property type="protein sequence ID" value="KAJ7201820.1"/>
    <property type="molecule type" value="Genomic_DNA"/>
</dbReference>
<feature type="non-terminal residue" evidence="1">
    <location>
        <position position="1"/>
    </location>
</feature>
<evidence type="ECO:0000313" key="2">
    <source>
        <dbReference type="Proteomes" id="UP001219525"/>
    </source>
</evidence>
<dbReference type="Proteomes" id="UP001219525">
    <property type="component" value="Unassembled WGS sequence"/>
</dbReference>